<sequence length="352" mass="37655">MTTENSGTALVAGANGIIGKALMEELSARSDWTARALSRHPHPAAGAIAADLTDAGATRAALAAAGDTTHLFYAALAPQPNLAEENRVNGAMLRNLLDGLAAVNAPLRRVVLYQGAKVYGVHLGPVPSPFYEDENPRHIGPNFYFTQEDELRARATRGGSSWSILRPDVVVGDAAGNAMNIAMVIGAYAALCRAEGAAFRFPGPAHVYEGVFAQVTDAHALARASLWAATAESARDQAFNFVHEPFRWRRLWEKLAAALDLPIGPPVPMRLAVHMADKAPVWNRLVAEQGLSAMPYERAVGWGFGDFVFHSAFDLVSDMGKIRRAGFDESVDSAAALLLAIGRLQAARVLPR</sequence>
<proteinExistence type="predicted"/>
<evidence type="ECO:0000313" key="2">
    <source>
        <dbReference type="EMBL" id="GLS70901.1"/>
    </source>
</evidence>
<dbReference type="InterPro" id="IPR055222">
    <property type="entry name" value="PRISE-like_Rossmann-fold"/>
</dbReference>
<dbReference type="AlphaFoldDB" id="A0AA37WS76"/>
<keyword evidence="3" id="KW-1185">Reference proteome</keyword>
<dbReference type="CDD" id="cd08948">
    <property type="entry name" value="5beta-POR_like_SDR_a"/>
    <property type="match status" value="1"/>
</dbReference>
<dbReference type="EMBL" id="BSPL01000017">
    <property type="protein sequence ID" value="GLS70901.1"/>
    <property type="molecule type" value="Genomic_DNA"/>
</dbReference>
<dbReference type="SUPFAM" id="SSF51735">
    <property type="entry name" value="NAD(P)-binding Rossmann-fold domains"/>
    <property type="match status" value="1"/>
</dbReference>
<organism evidence="2 3">
    <name type="scientific">Methylobacterium tardum</name>
    <dbReference type="NCBI Taxonomy" id="374432"/>
    <lineage>
        <taxon>Bacteria</taxon>
        <taxon>Pseudomonadati</taxon>
        <taxon>Pseudomonadota</taxon>
        <taxon>Alphaproteobacteria</taxon>
        <taxon>Hyphomicrobiales</taxon>
        <taxon>Methylobacteriaceae</taxon>
        <taxon>Methylobacterium</taxon>
    </lineage>
</organism>
<feature type="domain" description="PRISE-like Rossmann-fold" evidence="1">
    <location>
        <begin position="67"/>
        <end position="351"/>
    </location>
</feature>
<dbReference type="PANTHER" id="PTHR32487">
    <property type="entry name" value="3-OXO-DELTA(4,5)-STEROID 5-BETA-REDUCTASE"/>
    <property type="match status" value="1"/>
</dbReference>
<dbReference type="Pfam" id="PF22917">
    <property type="entry name" value="PRISE"/>
    <property type="match status" value="1"/>
</dbReference>
<dbReference type="PANTHER" id="PTHR32487:SF0">
    <property type="entry name" value="3-OXO-DELTA(4,5)-STEROID 5-BETA-REDUCTASE"/>
    <property type="match status" value="1"/>
</dbReference>
<evidence type="ECO:0000313" key="3">
    <source>
        <dbReference type="Proteomes" id="UP001157440"/>
    </source>
</evidence>
<comment type="caution">
    <text evidence="2">The sequence shown here is derived from an EMBL/GenBank/DDBJ whole genome shotgun (WGS) entry which is preliminary data.</text>
</comment>
<dbReference type="Gene3D" id="3.40.50.720">
    <property type="entry name" value="NAD(P)-binding Rossmann-like Domain"/>
    <property type="match status" value="1"/>
</dbReference>
<protein>
    <submittedName>
        <fullName evidence="2">NAD-dependent dehydratase</fullName>
    </submittedName>
</protein>
<evidence type="ECO:0000259" key="1">
    <source>
        <dbReference type="Pfam" id="PF22917"/>
    </source>
</evidence>
<accession>A0AA37WS76</accession>
<reference evidence="3" key="1">
    <citation type="journal article" date="2019" name="Int. J. Syst. Evol. Microbiol.">
        <title>The Global Catalogue of Microorganisms (GCM) 10K type strain sequencing project: providing services to taxonomists for standard genome sequencing and annotation.</title>
        <authorList>
            <consortium name="The Broad Institute Genomics Platform"/>
            <consortium name="The Broad Institute Genome Sequencing Center for Infectious Disease"/>
            <person name="Wu L."/>
            <person name="Ma J."/>
        </authorList>
    </citation>
    <scope>NUCLEOTIDE SEQUENCE [LARGE SCALE GENOMIC DNA]</scope>
    <source>
        <strain evidence="3">NBRC 103632</strain>
    </source>
</reference>
<dbReference type="RefSeq" id="WP_238198665.1">
    <property type="nucleotide sequence ID" value="NZ_BPQZ01000025.1"/>
</dbReference>
<dbReference type="InterPro" id="IPR036291">
    <property type="entry name" value="NAD(P)-bd_dom_sf"/>
</dbReference>
<gene>
    <name evidence="2" type="ORF">GCM10007890_29140</name>
</gene>
<dbReference type="Proteomes" id="UP001157440">
    <property type="component" value="Unassembled WGS sequence"/>
</dbReference>
<name>A0AA37WS76_9HYPH</name>